<organism evidence="4 5">
    <name type="scientific">Nostoc flagelliforme FACHB-838</name>
    <dbReference type="NCBI Taxonomy" id="2692904"/>
    <lineage>
        <taxon>Bacteria</taxon>
        <taxon>Bacillati</taxon>
        <taxon>Cyanobacteriota</taxon>
        <taxon>Cyanophyceae</taxon>
        <taxon>Nostocales</taxon>
        <taxon>Nostocaceae</taxon>
        <taxon>Nostoc</taxon>
    </lineage>
</organism>
<feature type="domain" description="ThcOx helix turn helix" evidence="2">
    <location>
        <begin position="1"/>
        <end position="99"/>
    </location>
</feature>
<gene>
    <name evidence="4" type="ORF">H6G97_25935</name>
</gene>
<dbReference type="SUPFAM" id="SSF55469">
    <property type="entry name" value="FMN-dependent nitroreductase-like"/>
    <property type="match status" value="1"/>
</dbReference>
<sequence length="459" mass="51800">MSEAFTLSFRKDISLVELPQNKEIILQSSTRKLTFSQPASGLRVALKTLYDTGGTAVELKQLVQQADGIYGMLEFHSYLQKFISLGWICHSVLPFATAILQCEYEFSAPVVNWQEHFTLSRFAYLHQVEEQMVLESPLSKAKVILSDWRGVAIIAKLSQSQSCSNLVLEIPGITFEIAQQFISLLLATQMLSQETYKEVENTTLAQWDFHDLLFHTRSRQGRHTNPTGGTYRFLGKIEPQPVVKPPMSKTVVQLYQPNLERLKTTDIPLTDVLESRHSIRNYHSCPITAQQLGEFLYRTARVKNLNGEYSSRPYPSGGGLYELELYLVINTCYGISSGLYYYNPLAHQLEQLCERTKDVEALLKDAWGASGQQDIPQVLIVFTARFQRLSWKYEAIAYSLILKHVGVLYQTMYLVATAMNLAPCALGSGNADLFAKAALTDYYTESSVGEFMLGSKSMQ</sequence>
<dbReference type="EMBL" id="JACJSI010000071">
    <property type="protein sequence ID" value="MBD2532838.1"/>
    <property type="molecule type" value="Genomic_DNA"/>
</dbReference>
<evidence type="ECO:0000313" key="5">
    <source>
        <dbReference type="Proteomes" id="UP000623440"/>
    </source>
</evidence>
<reference evidence="4 5" key="1">
    <citation type="journal article" date="2020" name="ISME J.">
        <title>Comparative genomics reveals insights into cyanobacterial evolution and habitat adaptation.</title>
        <authorList>
            <person name="Chen M.Y."/>
            <person name="Teng W.K."/>
            <person name="Zhao L."/>
            <person name="Hu C.X."/>
            <person name="Zhou Y.K."/>
            <person name="Han B.P."/>
            <person name="Song L.R."/>
            <person name="Shu W.S."/>
        </authorList>
    </citation>
    <scope>NUCLEOTIDE SEQUENCE [LARGE SCALE GENOMIC DNA]</scope>
    <source>
        <strain evidence="4 5">FACHB-838</strain>
    </source>
</reference>
<feature type="domain" description="Cyanobactin oxidase ThcOx second" evidence="3">
    <location>
        <begin position="117"/>
        <end position="223"/>
    </location>
</feature>
<dbReference type="NCBIfam" id="TIGR03605">
    <property type="entry name" value="antibiot_sagB"/>
    <property type="match status" value="1"/>
</dbReference>
<evidence type="ECO:0000259" key="2">
    <source>
        <dbReference type="Pfam" id="PF18679"/>
    </source>
</evidence>
<dbReference type="PANTHER" id="PTHR43745">
    <property type="entry name" value="NITROREDUCTASE MJ1384-RELATED"/>
    <property type="match status" value="1"/>
</dbReference>
<evidence type="ECO:0000259" key="3">
    <source>
        <dbReference type="Pfam" id="PF22767"/>
    </source>
</evidence>
<dbReference type="InterPro" id="IPR000415">
    <property type="entry name" value="Nitroreductase-like"/>
</dbReference>
<dbReference type="Proteomes" id="UP000623440">
    <property type="component" value="Unassembled WGS sequence"/>
</dbReference>
<name>A0ABR8DUE0_9NOSO</name>
<feature type="domain" description="Nitroreductase" evidence="1">
    <location>
        <begin position="274"/>
        <end position="437"/>
    </location>
</feature>
<dbReference type="InterPro" id="IPR029479">
    <property type="entry name" value="Nitroreductase"/>
</dbReference>
<dbReference type="PANTHER" id="PTHR43745:SF2">
    <property type="entry name" value="NITROREDUCTASE MJ1384-RELATED"/>
    <property type="match status" value="1"/>
</dbReference>
<dbReference type="InterPro" id="IPR020051">
    <property type="entry name" value="SagB-type_dehydrogenase"/>
</dbReference>
<evidence type="ECO:0000259" key="1">
    <source>
        <dbReference type="Pfam" id="PF00881"/>
    </source>
</evidence>
<dbReference type="CDD" id="cd02142">
    <property type="entry name" value="McbC_SagB-like_oxidoreductase"/>
    <property type="match status" value="1"/>
</dbReference>
<dbReference type="InterPro" id="IPR052544">
    <property type="entry name" value="Bacteriocin_Proc_Enz"/>
</dbReference>
<dbReference type="Pfam" id="PF00881">
    <property type="entry name" value="Nitroreductase"/>
    <property type="match status" value="1"/>
</dbReference>
<proteinExistence type="predicted"/>
<accession>A0ABR8DUE0</accession>
<evidence type="ECO:0000313" key="4">
    <source>
        <dbReference type="EMBL" id="MBD2532838.1"/>
    </source>
</evidence>
<dbReference type="Gene3D" id="3.40.109.10">
    <property type="entry name" value="NADH Oxidase"/>
    <property type="match status" value="1"/>
</dbReference>
<dbReference type="Pfam" id="PF18679">
    <property type="entry name" value="HTH_57"/>
    <property type="match status" value="1"/>
</dbReference>
<dbReference type="InterPro" id="IPR054488">
    <property type="entry name" value="ThcOx_dom2"/>
</dbReference>
<comment type="caution">
    <text evidence="4">The sequence shown here is derived from an EMBL/GenBank/DDBJ whole genome shotgun (WGS) entry which is preliminary data.</text>
</comment>
<dbReference type="RefSeq" id="WP_190943444.1">
    <property type="nucleotide sequence ID" value="NZ_JACJSI010000071.1"/>
</dbReference>
<dbReference type="Pfam" id="PF22767">
    <property type="entry name" value="ThcOx"/>
    <property type="match status" value="1"/>
</dbReference>
<protein>
    <submittedName>
        <fullName evidence="4">SagB family peptide dehydrogenase</fullName>
    </submittedName>
</protein>
<keyword evidence="5" id="KW-1185">Reference proteome</keyword>
<dbReference type="InterPro" id="IPR040776">
    <property type="entry name" value="ThcOx_HTH"/>
</dbReference>